<dbReference type="Pfam" id="PF01182">
    <property type="entry name" value="Glucosamine_iso"/>
    <property type="match status" value="1"/>
</dbReference>
<comment type="similarity">
    <text evidence="4">Belongs to the glucosamine/galactosamine-6-phosphate isomerase family. NagB subfamily.</text>
</comment>
<dbReference type="OrthoDB" id="9791139at2"/>
<gene>
    <name evidence="4 6" type="primary">nagB</name>
    <name evidence="6" type="ORF">CBW46_013745</name>
</gene>
<feature type="active site" description="Proton acceptor; for ring-opening step" evidence="4">
    <location>
        <position position="138"/>
    </location>
</feature>
<dbReference type="GO" id="GO:0006043">
    <property type="term" value="P:glucosamine catabolic process"/>
    <property type="evidence" value="ECO:0007669"/>
    <property type="project" value="TreeGrafter"/>
</dbReference>
<feature type="active site" description="For ring-opening step" evidence="4">
    <location>
        <position position="143"/>
    </location>
</feature>
<dbReference type="UniPathway" id="UPA00629">
    <property type="reaction ID" value="UER00684"/>
</dbReference>
<dbReference type="PANTHER" id="PTHR11280:SF5">
    <property type="entry name" value="GLUCOSAMINE-6-PHOSPHATE ISOMERASE"/>
    <property type="match status" value="1"/>
</dbReference>
<dbReference type="RefSeq" id="WP_089200580.1">
    <property type="nucleotide sequence ID" value="NZ_NHRJ02000008.1"/>
</dbReference>
<keyword evidence="3 4" id="KW-0119">Carbohydrate metabolism</keyword>
<dbReference type="GO" id="GO:0042802">
    <property type="term" value="F:identical protein binding"/>
    <property type="evidence" value="ECO:0007669"/>
    <property type="project" value="TreeGrafter"/>
</dbReference>
<dbReference type="EMBL" id="NHRJ02000008">
    <property type="protein sequence ID" value="PZE20210.1"/>
    <property type="molecule type" value="Genomic_DNA"/>
</dbReference>
<dbReference type="SUPFAM" id="SSF100950">
    <property type="entry name" value="NagB/RpiA/CoA transferase-like"/>
    <property type="match status" value="1"/>
</dbReference>
<comment type="caution">
    <text evidence="4">Lacks conserved residue(s) required for the propagation of feature annotation.</text>
</comment>
<accession>A0A2W1N973</accession>
<name>A0A2W1N973_PAEXE</name>
<dbReference type="InterPro" id="IPR037171">
    <property type="entry name" value="NagB/RpiA_transferase-like"/>
</dbReference>
<reference evidence="6" key="1">
    <citation type="submission" date="2018-06" db="EMBL/GenBank/DDBJ databases">
        <title>Paenibacillus xerothermodurans sp. nov. an extremely dry heat resistant spore forming bacterium isolated from the soil of Cape Canaveral, Florida.</title>
        <authorList>
            <person name="Seuylemezian A."/>
            <person name="Kaur N."/>
            <person name="Patil P."/>
            <person name="Patil P."/>
            <person name="Mayilraj S."/>
            <person name="Vaishampayan P."/>
        </authorList>
    </citation>
    <scope>NUCLEOTIDE SEQUENCE [LARGE SCALE GENOMIC DNA]</scope>
    <source>
        <strain evidence="6">ATCC 27380</strain>
    </source>
</reference>
<keyword evidence="2 4" id="KW-0378">Hydrolase</keyword>
<dbReference type="FunFam" id="3.40.50.1360:FF:000003">
    <property type="entry name" value="Glucosamine-6-phosphate deaminase"/>
    <property type="match status" value="1"/>
</dbReference>
<feature type="domain" description="Glucosamine/galactosamine-6-phosphate isomerase" evidence="5">
    <location>
        <begin position="10"/>
        <end position="227"/>
    </location>
</feature>
<dbReference type="EC" id="3.5.99.6" evidence="4"/>
<feature type="active site" description="Proton acceptor; for enolization step" evidence="4">
    <location>
        <position position="67"/>
    </location>
</feature>
<dbReference type="PANTHER" id="PTHR11280">
    <property type="entry name" value="GLUCOSAMINE-6-PHOSPHATE ISOMERASE"/>
    <property type="match status" value="1"/>
</dbReference>
<evidence type="ECO:0000259" key="5">
    <source>
        <dbReference type="Pfam" id="PF01182"/>
    </source>
</evidence>
<comment type="catalytic activity">
    <reaction evidence="1 4">
        <text>alpha-D-glucosamine 6-phosphate + H2O = beta-D-fructose 6-phosphate + NH4(+)</text>
        <dbReference type="Rhea" id="RHEA:12172"/>
        <dbReference type="ChEBI" id="CHEBI:15377"/>
        <dbReference type="ChEBI" id="CHEBI:28938"/>
        <dbReference type="ChEBI" id="CHEBI:57634"/>
        <dbReference type="ChEBI" id="CHEBI:75989"/>
        <dbReference type="EC" id="3.5.99.6"/>
    </reaction>
</comment>
<dbReference type="Proteomes" id="UP000214746">
    <property type="component" value="Unassembled WGS sequence"/>
</dbReference>
<evidence type="ECO:0000256" key="3">
    <source>
        <dbReference type="ARBA" id="ARBA00023277"/>
    </source>
</evidence>
<comment type="caution">
    <text evidence="6">The sequence shown here is derived from an EMBL/GenBank/DDBJ whole genome shotgun (WGS) entry which is preliminary data.</text>
</comment>
<proteinExistence type="inferred from homology"/>
<organism evidence="6 7">
    <name type="scientific">Paenibacillus xerothermodurans</name>
    <dbReference type="NCBI Taxonomy" id="1977292"/>
    <lineage>
        <taxon>Bacteria</taxon>
        <taxon>Bacillati</taxon>
        <taxon>Bacillota</taxon>
        <taxon>Bacilli</taxon>
        <taxon>Bacillales</taxon>
        <taxon>Paenibacillaceae</taxon>
        <taxon>Paenibacillus</taxon>
    </lineage>
</organism>
<dbReference type="GO" id="GO:0019262">
    <property type="term" value="P:N-acetylneuraminate catabolic process"/>
    <property type="evidence" value="ECO:0007669"/>
    <property type="project" value="UniProtKB-UniRule"/>
</dbReference>
<dbReference type="InterPro" id="IPR018321">
    <property type="entry name" value="Glucosamine6P_isomerase_CS"/>
</dbReference>
<dbReference type="GO" id="GO:0006046">
    <property type="term" value="P:N-acetylglucosamine catabolic process"/>
    <property type="evidence" value="ECO:0007669"/>
    <property type="project" value="UniProtKB-UniRule"/>
</dbReference>
<feature type="active site" description="For ring-opening step" evidence="4">
    <location>
        <position position="136"/>
    </location>
</feature>
<evidence type="ECO:0000313" key="6">
    <source>
        <dbReference type="EMBL" id="PZE20210.1"/>
    </source>
</evidence>
<dbReference type="PROSITE" id="PS01161">
    <property type="entry name" value="GLC_GALNAC_ISOMERASE"/>
    <property type="match status" value="1"/>
</dbReference>
<evidence type="ECO:0000256" key="2">
    <source>
        <dbReference type="ARBA" id="ARBA00022801"/>
    </source>
</evidence>
<dbReference type="NCBIfam" id="TIGR00502">
    <property type="entry name" value="nagB"/>
    <property type="match status" value="1"/>
</dbReference>
<evidence type="ECO:0000256" key="4">
    <source>
        <dbReference type="HAMAP-Rule" id="MF_01241"/>
    </source>
</evidence>
<evidence type="ECO:0000313" key="7">
    <source>
        <dbReference type="Proteomes" id="UP000214746"/>
    </source>
</evidence>
<dbReference type="InterPro" id="IPR006148">
    <property type="entry name" value="Glc/Gal-6P_isomerase"/>
</dbReference>
<dbReference type="GO" id="GO:0005737">
    <property type="term" value="C:cytoplasm"/>
    <property type="evidence" value="ECO:0007669"/>
    <property type="project" value="TreeGrafter"/>
</dbReference>
<dbReference type="HAMAP" id="MF_01241">
    <property type="entry name" value="GlcN6P_deamin"/>
    <property type="match status" value="1"/>
</dbReference>
<dbReference type="GO" id="GO:0005975">
    <property type="term" value="P:carbohydrate metabolic process"/>
    <property type="evidence" value="ECO:0007669"/>
    <property type="project" value="InterPro"/>
</dbReference>
<comment type="pathway">
    <text evidence="4">Amino-sugar metabolism; N-acetylneuraminate degradation; D-fructose 6-phosphate from N-acetylneuraminate: step 5/5.</text>
</comment>
<sequence length="242" mass="26408">MNLLTFDSQQKLHESAAGIITGLVQTRPRAVLGLATGGTPVGIYHAMVKSYQRGLVSFRSATTFNLDEYVGLPESHPESYHSYMRNQLFRHIDLPPAQAHIPDGNAADIVAECKRYDRLLEDAGQIDLQLLGLGHNGHIGFNEPAHTLISGTHLVNLQEDTRKANARFFHSIDKVPSRALTMGIGTILKAKTILLVVKGADKAEIVHTALTGPITTQCPASLLQTHPRLVVLLDAEAARLFQ</sequence>
<dbReference type="CDD" id="cd01399">
    <property type="entry name" value="GlcN6P_deaminase"/>
    <property type="match status" value="1"/>
</dbReference>
<dbReference type="GO" id="GO:0004342">
    <property type="term" value="F:glucosamine-6-phosphate deaminase activity"/>
    <property type="evidence" value="ECO:0007669"/>
    <property type="project" value="UniProtKB-UniRule"/>
</dbReference>
<evidence type="ECO:0000256" key="1">
    <source>
        <dbReference type="ARBA" id="ARBA00000644"/>
    </source>
</evidence>
<dbReference type="InterPro" id="IPR004547">
    <property type="entry name" value="Glucosamine6P_isomerase"/>
</dbReference>
<protein>
    <recommendedName>
        <fullName evidence="4">Glucosamine-6-phosphate deaminase</fullName>
        <ecNumber evidence="4">3.5.99.6</ecNumber>
    </recommendedName>
    <alternativeName>
        <fullName evidence="4">GlcN6P deaminase</fullName>
        <shortName evidence="4">GNPDA</shortName>
    </alternativeName>
    <alternativeName>
        <fullName evidence="4">Glucosamine-6-phosphate isomerase</fullName>
    </alternativeName>
</protein>
<keyword evidence="7" id="KW-1185">Reference proteome</keyword>
<dbReference type="Gene3D" id="3.40.50.1360">
    <property type="match status" value="1"/>
</dbReference>
<comment type="function">
    <text evidence="4">Catalyzes the reversible isomerization-deamination of glucosamine 6-phosphate (GlcN6P) to form fructose 6-phosphate (Fru6P) and ammonium ion.</text>
</comment>
<dbReference type="AlphaFoldDB" id="A0A2W1N973"/>